<gene>
    <name evidence="2" type="ORF">BJP25_12575</name>
</gene>
<proteinExistence type="predicted"/>
<accession>A0A1Q9LR98</accession>
<evidence type="ECO:0000259" key="1">
    <source>
        <dbReference type="Pfam" id="PF06983"/>
    </source>
</evidence>
<dbReference type="AlphaFoldDB" id="A0A1Q9LR98"/>
<dbReference type="PANTHER" id="PTHR33990:SF1">
    <property type="entry name" value="PROTEIN YJDN"/>
    <property type="match status" value="1"/>
</dbReference>
<keyword evidence="3" id="KW-1185">Reference proteome</keyword>
<organism evidence="2 3">
    <name type="scientific">Actinokineospora bangkokensis</name>
    <dbReference type="NCBI Taxonomy" id="1193682"/>
    <lineage>
        <taxon>Bacteria</taxon>
        <taxon>Bacillati</taxon>
        <taxon>Actinomycetota</taxon>
        <taxon>Actinomycetes</taxon>
        <taxon>Pseudonocardiales</taxon>
        <taxon>Pseudonocardiaceae</taxon>
        <taxon>Actinokineospora</taxon>
    </lineage>
</organism>
<dbReference type="OrthoDB" id="9795306at2"/>
<dbReference type="PANTHER" id="PTHR33990">
    <property type="entry name" value="PROTEIN YJDN-RELATED"/>
    <property type="match status" value="1"/>
</dbReference>
<dbReference type="SUPFAM" id="SSF54593">
    <property type="entry name" value="Glyoxalase/Bleomycin resistance protein/Dihydroxybiphenyl dioxygenase"/>
    <property type="match status" value="1"/>
</dbReference>
<evidence type="ECO:0000313" key="2">
    <source>
        <dbReference type="EMBL" id="OLR94566.1"/>
    </source>
</evidence>
<protein>
    <recommendedName>
        <fullName evidence="1">PhnB-like domain-containing protein</fullName>
    </recommendedName>
</protein>
<dbReference type="Pfam" id="PF06983">
    <property type="entry name" value="3-dmu-9_3-mt"/>
    <property type="match status" value="1"/>
</dbReference>
<dbReference type="InterPro" id="IPR029068">
    <property type="entry name" value="Glyas_Bleomycin-R_OHBP_Dase"/>
</dbReference>
<dbReference type="STRING" id="1193682.BJP25_12575"/>
<dbReference type="CDD" id="cd06588">
    <property type="entry name" value="PhnB_like"/>
    <property type="match status" value="1"/>
</dbReference>
<dbReference type="InterPro" id="IPR028973">
    <property type="entry name" value="PhnB-like"/>
</dbReference>
<evidence type="ECO:0000313" key="3">
    <source>
        <dbReference type="Proteomes" id="UP000186040"/>
    </source>
</evidence>
<dbReference type="RefSeq" id="WP_075973944.1">
    <property type="nucleotide sequence ID" value="NZ_MKQR01000007.1"/>
</dbReference>
<dbReference type="EMBL" id="MKQR01000007">
    <property type="protein sequence ID" value="OLR94566.1"/>
    <property type="molecule type" value="Genomic_DNA"/>
</dbReference>
<dbReference type="Proteomes" id="UP000186040">
    <property type="component" value="Unassembled WGS sequence"/>
</dbReference>
<feature type="domain" description="PhnB-like" evidence="1">
    <location>
        <begin position="4"/>
        <end position="129"/>
    </location>
</feature>
<sequence>MASKLNPYLHFRDNAREALEFYQHVLGGELTINTFGSFGTEGPLADKVMHGQLDTPAGFTLMCSDTPPEMEYNPGGSFTVSLSGDDGDELRGYFEKLSEGGSVHTPLQKMVWGDEFGALDDKFGISWLVNIAGTSS</sequence>
<dbReference type="Gene3D" id="3.10.180.10">
    <property type="entry name" value="2,3-Dihydroxybiphenyl 1,2-Dioxygenase, domain 1"/>
    <property type="match status" value="1"/>
</dbReference>
<name>A0A1Q9LR98_9PSEU</name>
<reference evidence="2 3" key="1">
    <citation type="submission" date="2016-10" db="EMBL/GenBank/DDBJ databases">
        <title>The Draft Genome Sequence of Actinokineospora bangkokensis 44EHWT reveals the biosynthetic pathway of antifungal compounds Thailandins with unusual extender unit butylmalonyl-CoA.</title>
        <authorList>
            <person name="Greule A."/>
            <person name="Intra B."/>
            <person name="Flemming S."/>
            <person name="Rommel M.G."/>
            <person name="Panbangred W."/>
            <person name="Bechthold A."/>
        </authorList>
    </citation>
    <scope>NUCLEOTIDE SEQUENCE [LARGE SCALE GENOMIC DNA]</scope>
    <source>
        <strain evidence="2 3">44EHW</strain>
    </source>
</reference>
<comment type="caution">
    <text evidence="2">The sequence shown here is derived from an EMBL/GenBank/DDBJ whole genome shotgun (WGS) entry which is preliminary data.</text>
</comment>